<dbReference type="RefSeq" id="WP_190268640.1">
    <property type="nucleotide sequence ID" value="NZ_BAABAD010000004.1"/>
</dbReference>
<dbReference type="EMBL" id="JACWMS010000005">
    <property type="protein sequence ID" value="MBD1322309.1"/>
    <property type="molecule type" value="Genomic_DNA"/>
</dbReference>
<comment type="caution">
    <text evidence="1">The sequence shown here is derived from an EMBL/GenBank/DDBJ whole genome shotgun (WGS) entry which is preliminary data.</text>
</comment>
<protein>
    <recommendedName>
        <fullName evidence="3">DUF403 domain-containing protein</fullName>
    </recommendedName>
</protein>
<keyword evidence="2" id="KW-1185">Reference proteome</keyword>
<gene>
    <name evidence="1" type="ORF">IDF66_22240</name>
</gene>
<reference evidence="1 2" key="1">
    <citation type="submission" date="2020-09" db="EMBL/GenBank/DDBJ databases">
        <title>Novel species in genus Gordonia.</title>
        <authorList>
            <person name="Zhang G."/>
        </authorList>
    </citation>
    <scope>NUCLEOTIDE SEQUENCE [LARGE SCALE GENOMIC DNA]</scope>
    <source>
        <strain evidence="1 2">ON-33</strain>
    </source>
</reference>
<organism evidence="1 2">
    <name type="scientific">Gordonia hankookensis</name>
    <dbReference type="NCBI Taxonomy" id="589403"/>
    <lineage>
        <taxon>Bacteria</taxon>
        <taxon>Bacillati</taxon>
        <taxon>Actinomycetota</taxon>
        <taxon>Actinomycetes</taxon>
        <taxon>Mycobacteriales</taxon>
        <taxon>Gordoniaceae</taxon>
        <taxon>Gordonia</taxon>
    </lineage>
</organism>
<proteinExistence type="predicted"/>
<dbReference type="Pfam" id="PF19458">
    <property type="entry name" value="DUF5995"/>
    <property type="match status" value="1"/>
</dbReference>
<name>A0ABR7WHR8_9ACTN</name>
<sequence>MPRPPSPPPPVPPVRTIDEVVAAIDTIVSWSGSESSRLGYFAALYKRITLAVGVAIDDGVFDDGPRMERFDAVFASRYLDAVNGHFHPDRFPKPTRSWRNTFAGADRSDPIILQHMLSGINSHIVLDLGIAAVETVGRRNLVSLRRDFDTVNAVLAGQLNGVVEDLNELSPALADIYATFARHQIFLLNGAIKGCRDSAWRFATVLALEPGFLRRATITARDLQVARQSALAFDPPGLIGVLDRAVVEVASRESRDVAHNIRVLDEVASSPSRIVTELD</sequence>
<evidence type="ECO:0000313" key="1">
    <source>
        <dbReference type="EMBL" id="MBD1322309.1"/>
    </source>
</evidence>
<accession>A0ABR7WHR8</accession>
<evidence type="ECO:0008006" key="3">
    <source>
        <dbReference type="Google" id="ProtNLM"/>
    </source>
</evidence>
<evidence type="ECO:0000313" key="2">
    <source>
        <dbReference type="Proteomes" id="UP000602395"/>
    </source>
</evidence>
<dbReference type="InterPro" id="IPR046037">
    <property type="entry name" value="DUF5995"/>
</dbReference>
<dbReference type="Proteomes" id="UP000602395">
    <property type="component" value="Unassembled WGS sequence"/>
</dbReference>